<dbReference type="GO" id="GO:0016020">
    <property type="term" value="C:membrane"/>
    <property type="evidence" value="ECO:0007669"/>
    <property type="project" value="UniProtKB-SubCell"/>
</dbReference>
<comment type="subcellular location">
    <subcellularLocation>
        <location evidence="1">Membrane</location>
        <topology evidence="1">Multi-pass membrane protein</topology>
    </subcellularLocation>
</comment>
<evidence type="ECO:0000313" key="8">
    <source>
        <dbReference type="EMBL" id="WIT13474.1"/>
    </source>
</evidence>
<keyword evidence="9" id="KW-1185">Reference proteome</keyword>
<evidence type="ECO:0000256" key="6">
    <source>
        <dbReference type="SAM" id="SignalP"/>
    </source>
</evidence>
<evidence type="ECO:0000256" key="5">
    <source>
        <dbReference type="SAM" id="Coils"/>
    </source>
</evidence>
<keyword evidence="2" id="KW-0812">Transmembrane</keyword>
<reference evidence="8" key="1">
    <citation type="submission" date="2023-01" db="EMBL/GenBank/DDBJ databases">
        <title>Whole genome sequence of Paucibacter sp. S2-9 isolated from pond sediment.</title>
        <authorList>
            <person name="Jung J.Y."/>
        </authorList>
    </citation>
    <scope>NUCLEOTIDE SEQUENCE</scope>
    <source>
        <strain evidence="8">S2-9</strain>
    </source>
</reference>
<feature type="chain" id="PRO_5041644384" evidence="6">
    <location>
        <begin position="26"/>
        <end position="265"/>
    </location>
</feature>
<proteinExistence type="predicted"/>
<dbReference type="EMBL" id="CP116346">
    <property type="protein sequence ID" value="WIT13474.1"/>
    <property type="molecule type" value="Genomic_DNA"/>
</dbReference>
<dbReference type="Pfam" id="PF13675">
    <property type="entry name" value="PilJ"/>
    <property type="match status" value="2"/>
</dbReference>
<feature type="domain" description="NarX-like N-terminal" evidence="7">
    <location>
        <begin position="147"/>
        <end position="218"/>
    </location>
</feature>
<feature type="signal peptide" evidence="6">
    <location>
        <begin position="1"/>
        <end position="25"/>
    </location>
</feature>
<evidence type="ECO:0000256" key="4">
    <source>
        <dbReference type="ARBA" id="ARBA00023136"/>
    </source>
</evidence>
<evidence type="ECO:0000259" key="7">
    <source>
        <dbReference type="Pfam" id="PF13675"/>
    </source>
</evidence>
<dbReference type="RefSeq" id="WP_285234589.1">
    <property type="nucleotide sequence ID" value="NZ_CP116346.1"/>
</dbReference>
<evidence type="ECO:0000256" key="2">
    <source>
        <dbReference type="ARBA" id="ARBA00022692"/>
    </source>
</evidence>
<feature type="domain" description="NarX-like N-terminal" evidence="7">
    <location>
        <begin position="24"/>
        <end position="108"/>
    </location>
</feature>
<dbReference type="KEGG" id="pais:PFX98_07630"/>
<sequence>MPIARRSLLTVVLLPALLGAKPALAQVKDLNDAINKAGRQRMLSQRCASAWLALGQGVRTEQAEKVLAESMAQFDRALVELRAFASASGPRAVYAELDAGWSAYKLTLVGQAPRKAAADALLAAGDKVLALAHQGTEQLEQLSGKQTVGRLVNLAGRQRMLSQRMAASYLAASWGVAHADAQVRVLAQAQQEFQAAHAQLKAATDNNAAIRQGLELVEQQYAFFSAALRGLRPAQADARAQGEVFTASERILQVMDGVTGQYARL</sequence>
<accession>A0AA95SY95</accession>
<organism evidence="8 9">
    <name type="scientific">Paucibacter sediminis</name>
    <dbReference type="NCBI Taxonomy" id="3019553"/>
    <lineage>
        <taxon>Bacteria</taxon>
        <taxon>Pseudomonadati</taxon>
        <taxon>Pseudomonadota</taxon>
        <taxon>Betaproteobacteria</taxon>
        <taxon>Burkholderiales</taxon>
        <taxon>Sphaerotilaceae</taxon>
        <taxon>Roseateles</taxon>
    </lineage>
</organism>
<dbReference type="AlphaFoldDB" id="A0AA95SY95"/>
<name>A0AA95SY95_9BURK</name>
<keyword evidence="6" id="KW-0732">Signal</keyword>
<feature type="coiled-coil region" evidence="5">
    <location>
        <begin position="186"/>
        <end position="220"/>
    </location>
</feature>
<evidence type="ECO:0000313" key="9">
    <source>
        <dbReference type="Proteomes" id="UP001177769"/>
    </source>
</evidence>
<dbReference type="InterPro" id="IPR029095">
    <property type="entry name" value="NarX-like_N"/>
</dbReference>
<evidence type="ECO:0000256" key="1">
    <source>
        <dbReference type="ARBA" id="ARBA00004141"/>
    </source>
</evidence>
<keyword evidence="3" id="KW-1133">Transmembrane helix</keyword>
<keyword evidence="4" id="KW-0472">Membrane</keyword>
<protein>
    <submittedName>
        <fullName evidence="8">Type IV pili methyl-accepting chemotaxis transducer N-terminal domain-containing protein</fullName>
    </submittedName>
</protein>
<gene>
    <name evidence="8" type="ORF">PFX98_07630</name>
</gene>
<keyword evidence="5" id="KW-0175">Coiled coil</keyword>
<evidence type="ECO:0000256" key="3">
    <source>
        <dbReference type="ARBA" id="ARBA00022989"/>
    </source>
</evidence>
<dbReference type="Proteomes" id="UP001177769">
    <property type="component" value="Chromosome"/>
</dbReference>